<dbReference type="OrthoDB" id="479131at2"/>
<gene>
    <name evidence="2" type="ORF">C725_0867</name>
</gene>
<dbReference type="EMBL" id="AMRV01000002">
    <property type="protein sequence ID" value="EMD83895.1"/>
    <property type="molecule type" value="Genomic_DNA"/>
</dbReference>
<feature type="domain" description="PPM-type phosphatase" evidence="1">
    <location>
        <begin position="136"/>
        <end position="328"/>
    </location>
</feature>
<dbReference type="InterPro" id="IPR003594">
    <property type="entry name" value="HATPase_dom"/>
</dbReference>
<dbReference type="InterPro" id="IPR036457">
    <property type="entry name" value="PPM-type-like_dom_sf"/>
</dbReference>
<proteinExistence type="predicted"/>
<dbReference type="Pfam" id="PF13581">
    <property type="entry name" value="HATPase_c_2"/>
    <property type="match status" value="1"/>
</dbReference>
<dbReference type="SMART" id="SM00331">
    <property type="entry name" value="PP2C_SIG"/>
    <property type="match status" value="1"/>
</dbReference>
<dbReference type="InterPro" id="IPR039248">
    <property type="entry name" value="Ptase_RsbX"/>
</dbReference>
<dbReference type="RefSeq" id="WP_008600386.1">
    <property type="nucleotide sequence ID" value="NZ_AMRV01000002.1"/>
</dbReference>
<dbReference type="Pfam" id="PF07228">
    <property type="entry name" value="SpoIIE"/>
    <property type="match status" value="1"/>
</dbReference>
<dbReference type="Proteomes" id="UP000011717">
    <property type="component" value="Unassembled WGS sequence"/>
</dbReference>
<evidence type="ECO:0000259" key="1">
    <source>
        <dbReference type="SMART" id="SM00331"/>
    </source>
</evidence>
<dbReference type="AlphaFoldDB" id="M2SEX6"/>
<accession>M2SEX6</accession>
<keyword evidence="3" id="KW-1185">Reference proteome</keyword>
<organism evidence="2 3">
    <name type="scientific">Pacificimonas flava</name>
    <dbReference type="NCBI Taxonomy" id="1234595"/>
    <lineage>
        <taxon>Bacteria</taxon>
        <taxon>Pseudomonadati</taxon>
        <taxon>Pseudomonadota</taxon>
        <taxon>Alphaproteobacteria</taxon>
        <taxon>Sphingomonadales</taxon>
        <taxon>Sphingosinicellaceae</taxon>
        <taxon>Pacificimonas</taxon>
    </lineage>
</organism>
<dbReference type="PANTHER" id="PTHR35801:SF1">
    <property type="entry name" value="PHOSPHOSERINE PHOSPHATASE RSBX"/>
    <property type="match status" value="1"/>
</dbReference>
<evidence type="ECO:0000313" key="2">
    <source>
        <dbReference type="EMBL" id="EMD83895.1"/>
    </source>
</evidence>
<dbReference type="Gene3D" id="3.30.565.10">
    <property type="entry name" value="Histidine kinase-like ATPase, C-terminal domain"/>
    <property type="match status" value="1"/>
</dbReference>
<evidence type="ECO:0000313" key="3">
    <source>
        <dbReference type="Proteomes" id="UP000011717"/>
    </source>
</evidence>
<comment type="caution">
    <text evidence="2">The sequence shown here is derived from an EMBL/GenBank/DDBJ whole genome shotgun (WGS) entry which is preliminary data.</text>
</comment>
<dbReference type="InterPro" id="IPR036890">
    <property type="entry name" value="HATPase_C_sf"/>
</dbReference>
<dbReference type="InterPro" id="IPR001932">
    <property type="entry name" value="PPM-type_phosphatase-like_dom"/>
</dbReference>
<dbReference type="PANTHER" id="PTHR35801">
    <property type="entry name" value="PHOSPHOSERINE PHOSPHATASE RSBX"/>
    <property type="match status" value="1"/>
</dbReference>
<dbReference type="SUPFAM" id="SSF81606">
    <property type="entry name" value="PP2C-like"/>
    <property type="match status" value="1"/>
</dbReference>
<reference evidence="2 3" key="1">
    <citation type="journal article" date="2013" name="Genome Announc.">
        <title>Draft Genome Sequence of Strain JLT2015T, Belonging to the Family Sphingomonadaceae of the Alphaproteobacteria.</title>
        <authorList>
            <person name="Tang K."/>
            <person name="Liu K."/>
            <person name="Li S."/>
            <person name="Jiao N."/>
        </authorList>
    </citation>
    <scope>NUCLEOTIDE SEQUENCE [LARGE SCALE GENOMIC DNA]</scope>
    <source>
        <strain evidence="2 3">JLT2015</strain>
    </source>
</reference>
<name>M2SEX6_9SPHN</name>
<dbReference type="Gene3D" id="3.60.40.10">
    <property type="entry name" value="PPM-type phosphatase domain"/>
    <property type="match status" value="1"/>
</dbReference>
<protein>
    <submittedName>
        <fullName evidence="2">Anti-sigma B factor RsbT</fullName>
    </submittedName>
</protein>
<sequence length="334" mass="35066">MISWLKIAERSGVAEARRRARRHAIALGFSSTKVEHVAIAATEAAHNLLRHAGGGDMLVQAFGPPGGERLALIALDDGPGIARLDRMLKDGASSMQSSGTGFGAMKRLSDKFDVFTAPGGGTVVTLEFRPDAAAGLRGVDVAALRQAYPGERVCGDSVALRGFPGFTLAFVCDGLGHGRRAAEAANHAYDAFLGSSNSNPAELLLEISAAMEGTRGGVGAVARIDTDAMTLTHAGVGNITTMHMTQDKVKRLPVRDGYLGSSGRSPQTETVPLSSEDIILMHSDGVSTLRGLERRAPLMQRGALAIAARLMHDNLRGRDDASIIALRLQPALAL</sequence>
<dbReference type="SUPFAM" id="SSF55874">
    <property type="entry name" value="ATPase domain of HSP90 chaperone/DNA topoisomerase II/histidine kinase"/>
    <property type="match status" value="1"/>
</dbReference>